<dbReference type="AlphaFoldDB" id="A0A4C1U3X3"/>
<evidence type="ECO:0000313" key="1">
    <source>
        <dbReference type="EMBL" id="GBP21022.1"/>
    </source>
</evidence>
<proteinExistence type="predicted"/>
<reference evidence="1 2" key="1">
    <citation type="journal article" date="2019" name="Commun. Biol.">
        <title>The bagworm genome reveals a unique fibroin gene that provides high tensile strength.</title>
        <authorList>
            <person name="Kono N."/>
            <person name="Nakamura H."/>
            <person name="Ohtoshi R."/>
            <person name="Tomita M."/>
            <person name="Numata K."/>
            <person name="Arakawa K."/>
        </authorList>
    </citation>
    <scope>NUCLEOTIDE SEQUENCE [LARGE SCALE GENOMIC DNA]</scope>
</reference>
<gene>
    <name evidence="1" type="ORF">EVAR_11053_1</name>
</gene>
<sequence length="81" mass="8726">MLSVGTTGSHTVYASRGLLPRAPRLALRAHVVPPAVGTLLRRFFAEAPRVSVAQTVRALCERGLVPDRAPLQPHINVCGLY</sequence>
<accession>A0A4C1U3X3</accession>
<dbReference type="EMBL" id="BGZK01000125">
    <property type="protein sequence ID" value="GBP21022.1"/>
    <property type="molecule type" value="Genomic_DNA"/>
</dbReference>
<keyword evidence="2" id="KW-1185">Reference proteome</keyword>
<protein>
    <submittedName>
        <fullName evidence="1">Uncharacterized protein</fullName>
    </submittedName>
</protein>
<evidence type="ECO:0000313" key="2">
    <source>
        <dbReference type="Proteomes" id="UP000299102"/>
    </source>
</evidence>
<organism evidence="1 2">
    <name type="scientific">Eumeta variegata</name>
    <name type="common">Bagworm moth</name>
    <name type="synonym">Eumeta japonica</name>
    <dbReference type="NCBI Taxonomy" id="151549"/>
    <lineage>
        <taxon>Eukaryota</taxon>
        <taxon>Metazoa</taxon>
        <taxon>Ecdysozoa</taxon>
        <taxon>Arthropoda</taxon>
        <taxon>Hexapoda</taxon>
        <taxon>Insecta</taxon>
        <taxon>Pterygota</taxon>
        <taxon>Neoptera</taxon>
        <taxon>Endopterygota</taxon>
        <taxon>Lepidoptera</taxon>
        <taxon>Glossata</taxon>
        <taxon>Ditrysia</taxon>
        <taxon>Tineoidea</taxon>
        <taxon>Psychidae</taxon>
        <taxon>Oiketicinae</taxon>
        <taxon>Eumeta</taxon>
    </lineage>
</organism>
<name>A0A4C1U3X3_EUMVA</name>
<comment type="caution">
    <text evidence="1">The sequence shown here is derived from an EMBL/GenBank/DDBJ whole genome shotgun (WGS) entry which is preliminary data.</text>
</comment>
<dbReference type="Proteomes" id="UP000299102">
    <property type="component" value="Unassembled WGS sequence"/>
</dbReference>